<dbReference type="Pfam" id="PF02875">
    <property type="entry name" value="Mur_ligase_C"/>
    <property type="match status" value="1"/>
</dbReference>
<dbReference type="Gene3D" id="3.40.1390.10">
    <property type="entry name" value="MurE/MurF, N-terminal domain"/>
    <property type="match status" value="1"/>
</dbReference>
<keyword evidence="7" id="KW-0067">ATP-binding</keyword>
<dbReference type="EC" id="6.3.2.13" evidence="7"/>
<dbReference type="InterPro" id="IPR036615">
    <property type="entry name" value="Mur_ligase_C_dom_sf"/>
</dbReference>
<keyword evidence="13" id="KW-1185">Reference proteome</keyword>
<keyword evidence="7" id="KW-0547">Nucleotide-binding</keyword>
<feature type="binding site" evidence="7">
    <location>
        <position position="170"/>
    </location>
    <ligand>
        <name>UDP-N-acetyl-alpha-D-muramoyl-L-alanyl-D-glutamate</name>
        <dbReference type="ChEBI" id="CHEBI:83900"/>
    </ligand>
</feature>
<feature type="domain" description="Mur ligase N-terminal catalytic" evidence="9">
    <location>
        <begin position="37"/>
        <end position="81"/>
    </location>
</feature>
<feature type="binding site" evidence="7">
    <location>
        <begin position="171"/>
        <end position="172"/>
    </location>
    <ligand>
        <name>UDP-N-acetyl-alpha-D-muramoyl-L-alanyl-D-glutamate</name>
        <dbReference type="ChEBI" id="CHEBI:83900"/>
    </ligand>
</feature>
<comment type="PTM">
    <text evidence="7">Carboxylation is probably crucial for Mg(2+) binding and, consequently, for the gamma-phosphate positioning of ATP.</text>
</comment>
<sequence>MRRPPHSPDWRPPLSLTLDALVRPFGLEAGALPLTDMQLDSRRVGPGCLFVALKGHQTDGRQFIGQAVAQGASAVLFEDDGSFVPPVLAIPCIGMGDLPVRLSALAGRFFGDPARALQLIGITGTNGKSTTALLVANWHSLLAEQTGAGKAAVMGTIGNGLFGELAEAANTTGSALEVQANLAALRDQGASLVAMEVSSHGLVQHRVEDLHFAATVFTNLSRDHLDYHGSMAAYGEAKELLLKQVDEHCALINDDDPLGHEWLARYPQAVAFGTNGPIENHPGRQLTAQHPQFHQQGFSSAINSSWGNGVLSAPLLGRFNVSNVLAAMGVMLVLGHEFEQLIATAPRLQGVTGRMECFGGGDAPLAVVDYAHTPDALEKALQALRVHCEGRLWCIVGCGGDRDRGKRPMMAAVAELHADCVILTDDNPRTESPARIMADMVAGLADPGAVTIEHDRVKAIGLALAQASKEDIILVAGKGHEDYQIIGKDKRHYSDRETVAAALHTLMESFR</sequence>
<dbReference type="Proteomes" id="UP001630969">
    <property type="component" value="Unassembled WGS sequence"/>
</dbReference>
<dbReference type="EMBL" id="JBGXBU010000005">
    <property type="protein sequence ID" value="MFM4893793.1"/>
    <property type="molecule type" value="Genomic_DNA"/>
</dbReference>
<comment type="catalytic activity">
    <reaction evidence="7">
        <text>UDP-N-acetyl-alpha-D-muramoyl-L-alanyl-D-glutamate + meso-2,6-diaminopimelate + ATP = UDP-N-acetyl-alpha-D-muramoyl-L-alanyl-gamma-D-glutamyl-meso-2,6-diaminopimelate + ADP + phosphate + H(+)</text>
        <dbReference type="Rhea" id="RHEA:23676"/>
        <dbReference type="ChEBI" id="CHEBI:15378"/>
        <dbReference type="ChEBI" id="CHEBI:30616"/>
        <dbReference type="ChEBI" id="CHEBI:43474"/>
        <dbReference type="ChEBI" id="CHEBI:57791"/>
        <dbReference type="ChEBI" id="CHEBI:83900"/>
        <dbReference type="ChEBI" id="CHEBI:83905"/>
        <dbReference type="ChEBI" id="CHEBI:456216"/>
        <dbReference type="EC" id="6.3.2.13"/>
    </reaction>
</comment>
<evidence type="ECO:0000256" key="8">
    <source>
        <dbReference type="RuleBase" id="RU004135"/>
    </source>
</evidence>
<evidence type="ECO:0000256" key="2">
    <source>
        <dbReference type="ARBA" id="ARBA00022618"/>
    </source>
</evidence>
<dbReference type="SUPFAM" id="SSF53623">
    <property type="entry name" value="MurD-like peptide ligases, catalytic domain"/>
    <property type="match status" value="1"/>
</dbReference>
<accession>A0ABW9GV16</accession>
<dbReference type="HAMAP" id="MF_00208">
    <property type="entry name" value="MurE"/>
    <property type="match status" value="1"/>
</dbReference>
<dbReference type="InterPro" id="IPR035911">
    <property type="entry name" value="MurE/MurF_N"/>
</dbReference>
<feature type="binding site" evidence="7">
    <location>
        <position position="39"/>
    </location>
    <ligand>
        <name>UDP-N-acetyl-alpha-D-muramoyl-L-alanyl-D-glutamate</name>
        <dbReference type="ChEBI" id="CHEBI:83900"/>
    </ligand>
</feature>
<feature type="short sequence motif" description="Meso-diaminopimelate recognition motif" evidence="7">
    <location>
        <begin position="426"/>
        <end position="429"/>
    </location>
</feature>
<dbReference type="InterPro" id="IPR004101">
    <property type="entry name" value="Mur_ligase_C"/>
</dbReference>
<feature type="binding site" evidence="7">
    <location>
        <position position="204"/>
    </location>
    <ligand>
        <name>UDP-N-acetyl-alpha-D-muramoyl-L-alanyl-D-glutamate</name>
        <dbReference type="ChEBI" id="CHEBI:83900"/>
    </ligand>
</feature>
<dbReference type="PANTHER" id="PTHR23135">
    <property type="entry name" value="MUR LIGASE FAMILY MEMBER"/>
    <property type="match status" value="1"/>
</dbReference>
<feature type="modified residue" description="N6-carboxylysine" evidence="7">
    <location>
        <position position="238"/>
    </location>
</feature>
<feature type="binding site" evidence="7">
    <location>
        <position position="198"/>
    </location>
    <ligand>
        <name>UDP-N-acetyl-alpha-D-muramoyl-L-alanyl-D-glutamate</name>
        <dbReference type="ChEBI" id="CHEBI:83900"/>
    </ligand>
</feature>
<protein>
    <recommendedName>
        <fullName evidence="7">UDP-N-acetylmuramoyl-L-alanyl-D-glutamate--2,6-diaminopimelate ligase</fullName>
        <ecNumber evidence="7">6.3.2.13</ecNumber>
    </recommendedName>
    <alternativeName>
        <fullName evidence="7">Meso-A2pm-adding enzyme</fullName>
    </alternativeName>
    <alternativeName>
        <fullName evidence="7">Meso-diaminopimelate-adding enzyme</fullName>
    </alternativeName>
    <alternativeName>
        <fullName evidence="7">UDP-MurNAc-L-Ala-D-Glu:meso-diaminopimelate ligase</fullName>
    </alternativeName>
    <alternativeName>
        <fullName evidence="7">UDP-MurNAc-tripeptide synthetase</fullName>
    </alternativeName>
    <alternativeName>
        <fullName evidence="7">UDP-N-acetylmuramyl-tripeptide synthetase</fullName>
    </alternativeName>
</protein>
<feature type="binding site" evidence="7">
    <location>
        <begin position="124"/>
        <end position="130"/>
    </location>
    <ligand>
        <name>ATP</name>
        <dbReference type="ChEBI" id="CHEBI:30616"/>
    </ligand>
</feature>
<feature type="domain" description="Mur ligase central" evidence="11">
    <location>
        <begin position="122"/>
        <end position="330"/>
    </location>
</feature>
<dbReference type="PANTHER" id="PTHR23135:SF4">
    <property type="entry name" value="UDP-N-ACETYLMURAMOYL-L-ALANYL-D-GLUTAMATE--2,6-DIAMINOPIMELATE LIGASE MURE HOMOLOG, CHLOROPLASTIC"/>
    <property type="match status" value="1"/>
</dbReference>
<dbReference type="SUPFAM" id="SSF53244">
    <property type="entry name" value="MurD-like peptide ligases, peptide-binding domain"/>
    <property type="match status" value="1"/>
</dbReference>
<comment type="similarity">
    <text evidence="1 7">Belongs to the MurCDEF family. MurE subfamily.</text>
</comment>
<evidence type="ECO:0000256" key="3">
    <source>
        <dbReference type="ARBA" id="ARBA00022960"/>
    </source>
</evidence>
<dbReference type="Gene3D" id="3.40.1190.10">
    <property type="entry name" value="Mur-like, catalytic domain"/>
    <property type="match status" value="1"/>
</dbReference>
<evidence type="ECO:0000256" key="6">
    <source>
        <dbReference type="ARBA" id="ARBA00023316"/>
    </source>
</evidence>
<feature type="binding site" evidence="7">
    <location>
        <begin position="426"/>
        <end position="429"/>
    </location>
    <ligand>
        <name>meso-2,6-diaminopimelate</name>
        <dbReference type="ChEBI" id="CHEBI:57791"/>
    </ligand>
</feature>
<dbReference type="InterPro" id="IPR036565">
    <property type="entry name" value="Mur-like_cat_sf"/>
</dbReference>
<evidence type="ECO:0000256" key="1">
    <source>
        <dbReference type="ARBA" id="ARBA00005898"/>
    </source>
</evidence>
<dbReference type="InterPro" id="IPR013221">
    <property type="entry name" value="Mur_ligase_cen"/>
</dbReference>
<comment type="subcellular location">
    <subcellularLocation>
        <location evidence="7 8">Cytoplasm</location>
    </subcellularLocation>
</comment>
<feature type="binding site" evidence="7">
    <location>
        <position position="477"/>
    </location>
    <ligand>
        <name>meso-2,6-diaminopimelate</name>
        <dbReference type="ChEBI" id="CHEBI:57791"/>
    </ligand>
</feature>
<keyword evidence="4 7" id="KW-0573">Peptidoglycan synthesis</keyword>
<evidence type="ECO:0000256" key="4">
    <source>
        <dbReference type="ARBA" id="ARBA00022984"/>
    </source>
</evidence>
<keyword evidence="7" id="KW-0963">Cytoplasm</keyword>
<comment type="pathway">
    <text evidence="7 8">Cell wall biogenesis; peptidoglycan biosynthesis.</text>
</comment>
<dbReference type="NCBIfam" id="NF001126">
    <property type="entry name" value="PRK00139.1-4"/>
    <property type="match status" value="1"/>
</dbReference>
<dbReference type="NCBIfam" id="NF001123">
    <property type="entry name" value="PRK00139.1-1"/>
    <property type="match status" value="1"/>
</dbReference>
<dbReference type="Pfam" id="PF08245">
    <property type="entry name" value="Mur_ligase_M"/>
    <property type="match status" value="1"/>
</dbReference>
<evidence type="ECO:0000313" key="12">
    <source>
        <dbReference type="EMBL" id="MFM4893793.1"/>
    </source>
</evidence>
<dbReference type="NCBIfam" id="TIGR01085">
    <property type="entry name" value="murE"/>
    <property type="match status" value="1"/>
</dbReference>
<evidence type="ECO:0000256" key="7">
    <source>
        <dbReference type="HAMAP-Rule" id="MF_00208"/>
    </source>
</evidence>
<feature type="domain" description="Mur ligase C-terminal" evidence="10">
    <location>
        <begin position="353"/>
        <end position="479"/>
    </location>
</feature>
<keyword evidence="5 7" id="KW-0131">Cell cycle</keyword>
<keyword evidence="3 7" id="KW-0133">Cell shape</keyword>
<name>A0ABW9GV16_9GAMM</name>
<dbReference type="RefSeq" id="WP_408821488.1">
    <property type="nucleotide sequence ID" value="NZ_JBGXBU010000005.1"/>
</dbReference>
<organism evidence="12 13">
    <name type="scientific">Aeromonas bivalvium</name>
    <dbReference type="NCBI Taxonomy" id="440079"/>
    <lineage>
        <taxon>Bacteria</taxon>
        <taxon>Pseudomonadati</taxon>
        <taxon>Pseudomonadota</taxon>
        <taxon>Gammaproteobacteria</taxon>
        <taxon>Aeromonadales</taxon>
        <taxon>Aeromonadaceae</taxon>
        <taxon>Aeromonas</taxon>
    </lineage>
</organism>
<dbReference type="InterPro" id="IPR005761">
    <property type="entry name" value="UDP-N-AcMur-Glu-dNH2Pim_ligase"/>
</dbReference>
<keyword evidence="6 7" id="KW-0961">Cell wall biogenesis/degradation</keyword>
<evidence type="ECO:0000259" key="11">
    <source>
        <dbReference type="Pfam" id="PF08245"/>
    </source>
</evidence>
<evidence type="ECO:0000259" key="9">
    <source>
        <dbReference type="Pfam" id="PF01225"/>
    </source>
</evidence>
<feature type="binding site" evidence="7">
    <location>
        <position position="481"/>
    </location>
    <ligand>
        <name>meso-2,6-diaminopimelate</name>
        <dbReference type="ChEBI" id="CHEBI:57791"/>
    </ligand>
</feature>
<evidence type="ECO:0000313" key="13">
    <source>
        <dbReference type="Proteomes" id="UP001630969"/>
    </source>
</evidence>
<comment type="function">
    <text evidence="7">Catalyzes the addition of meso-diaminopimelic acid to the nucleotide precursor UDP-N-acetylmuramoyl-L-alanyl-D-glutamate (UMAG) in the biosynthesis of bacterial cell-wall peptidoglycan.</text>
</comment>
<keyword evidence="7" id="KW-0460">Magnesium</keyword>
<reference evidence="12 13" key="1">
    <citation type="submission" date="2024-09" db="EMBL/GenBank/DDBJ databases">
        <title>Aeromonas strains Genome sequencing and assembly.</title>
        <authorList>
            <person name="Hu X."/>
            <person name="Tang B."/>
        </authorList>
    </citation>
    <scope>NUCLEOTIDE SEQUENCE [LARGE SCALE GENOMIC DNA]</scope>
    <source>
        <strain evidence="12 13">NB23SCDHY001</strain>
    </source>
</reference>
<comment type="caution">
    <text evidence="12">The sequence shown here is derived from an EMBL/GenBank/DDBJ whole genome shotgun (WGS) entry which is preliminary data.</text>
</comment>
<comment type="cofactor">
    <cofactor evidence="7">
        <name>Mg(2+)</name>
        <dbReference type="ChEBI" id="CHEBI:18420"/>
    </cofactor>
</comment>
<feature type="binding site" evidence="7">
    <location>
        <position position="402"/>
    </location>
    <ligand>
        <name>meso-2,6-diaminopimelate</name>
        <dbReference type="ChEBI" id="CHEBI:57791"/>
    </ligand>
</feature>
<dbReference type="InterPro" id="IPR000713">
    <property type="entry name" value="Mur_ligase_N"/>
</dbReference>
<feature type="binding site" evidence="7">
    <location>
        <begin position="56"/>
        <end position="58"/>
    </location>
    <ligand>
        <name>UDP-N-acetyl-alpha-D-muramoyl-L-alanyl-D-glutamate</name>
        <dbReference type="ChEBI" id="CHEBI:83900"/>
    </ligand>
</feature>
<evidence type="ECO:0000259" key="10">
    <source>
        <dbReference type="Pfam" id="PF02875"/>
    </source>
</evidence>
<keyword evidence="7 12" id="KW-0436">Ligase</keyword>
<feature type="binding site" evidence="7">
    <location>
        <position position="41"/>
    </location>
    <ligand>
        <name>UDP-N-acetyl-alpha-D-muramoyl-L-alanyl-D-glutamate</name>
        <dbReference type="ChEBI" id="CHEBI:83900"/>
    </ligand>
</feature>
<keyword evidence="2 7" id="KW-0132">Cell division</keyword>
<evidence type="ECO:0000256" key="5">
    <source>
        <dbReference type="ARBA" id="ARBA00023306"/>
    </source>
</evidence>
<gene>
    <name evidence="7 12" type="primary">murE</name>
    <name evidence="12" type="ORF">ACEUDJ_13045</name>
</gene>
<dbReference type="Gene3D" id="3.90.190.20">
    <property type="entry name" value="Mur ligase, C-terminal domain"/>
    <property type="match status" value="1"/>
</dbReference>
<dbReference type="GO" id="GO:0008765">
    <property type="term" value="F:UDP-N-acetylmuramoylalanyl-D-glutamate-2,6-diaminopimelate ligase activity"/>
    <property type="evidence" value="ECO:0007669"/>
    <property type="project" value="UniProtKB-EC"/>
</dbReference>
<proteinExistence type="inferred from homology"/>
<comment type="caution">
    <text evidence="7">Lacks conserved residue(s) required for the propagation of feature annotation.</text>
</comment>
<dbReference type="SUPFAM" id="SSF63418">
    <property type="entry name" value="MurE/MurF N-terminal domain"/>
    <property type="match status" value="1"/>
</dbReference>
<feature type="binding site" evidence="7">
    <location>
        <position position="206"/>
    </location>
    <ligand>
        <name>UDP-N-acetyl-alpha-D-muramoyl-L-alanyl-D-glutamate</name>
        <dbReference type="ChEBI" id="CHEBI:83900"/>
    </ligand>
</feature>
<dbReference type="Pfam" id="PF01225">
    <property type="entry name" value="Mur_ligase"/>
    <property type="match status" value="1"/>
</dbReference>